<name>A0A397HAX8_9GLOM</name>
<dbReference type="Proteomes" id="UP000266861">
    <property type="component" value="Unassembled WGS sequence"/>
</dbReference>
<organism evidence="1 2">
    <name type="scientific">Diversispora epigaea</name>
    <dbReference type="NCBI Taxonomy" id="1348612"/>
    <lineage>
        <taxon>Eukaryota</taxon>
        <taxon>Fungi</taxon>
        <taxon>Fungi incertae sedis</taxon>
        <taxon>Mucoromycota</taxon>
        <taxon>Glomeromycotina</taxon>
        <taxon>Glomeromycetes</taxon>
        <taxon>Diversisporales</taxon>
        <taxon>Diversisporaceae</taxon>
        <taxon>Diversispora</taxon>
    </lineage>
</organism>
<comment type="caution">
    <text evidence="1">The sequence shown here is derived from an EMBL/GenBank/DDBJ whole genome shotgun (WGS) entry which is preliminary data.</text>
</comment>
<dbReference type="AlphaFoldDB" id="A0A397HAX8"/>
<dbReference type="EMBL" id="PQFF01000346">
    <property type="protein sequence ID" value="RHZ57540.1"/>
    <property type="molecule type" value="Genomic_DNA"/>
</dbReference>
<reference evidence="1 2" key="1">
    <citation type="submission" date="2018-08" db="EMBL/GenBank/DDBJ databases">
        <title>Genome and evolution of the arbuscular mycorrhizal fungus Diversispora epigaea (formerly Glomus versiforme) and its bacterial endosymbionts.</title>
        <authorList>
            <person name="Sun X."/>
            <person name="Fei Z."/>
            <person name="Harrison M."/>
        </authorList>
    </citation>
    <scope>NUCLEOTIDE SEQUENCE [LARGE SCALE GENOMIC DNA]</scope>
    <source>
        <strain evidence="1 2">IT104</strain>
    </source>
</reference>
<evidence type="ECO:0000313" key="2">
    <source>
        <dbReference type="Proteomes" id="UP000266861"/>
    </source>
</evidence>
<gene>
    <name evidence="1" type="ORF">Glove_386g28</name>
</gene>
<accession>A0A397HAX8</accession>
<dbReference type="OrthoDB" id="2303045at2759"/>
<sequence>MDRYLNLHMKFHCNKYFNNAYNVEDFKKCRKRPKPLKSADKRDQDDRCQCHQTDLQFEERRKCGRPTTSEFNLHIEKCYAKAHYHRKKLAKMTQSGSEVKEV</sequence>
<evidence type="ECO:0000313" key="1">
    <source>
        <dbReference type="EMBL" id="RHZ57540.1"/>
    </source>
</evidence>
<protein>
    <submittedName>
        <fullName evidence="1">Uncharacterized protein</fullName>
    </submittedName>
</protein>
<proteinExistence type="predicted"/>
<keyword evidence="2" id="KW-1185">Reference proteome</keyword>